<comment type="caution">
    <text evidence="2">The sequence shown here is derived from an EMBL/GenBank/DDBJ whole genome shotgun (WGS) entry which is preliminary data.</text>
</comment>
<gene>
    <name evidence="2" type="ORF">KY290_024199</name>
</gene>
<protein>
    <submittedName>
        <fullName evidence="2">Uncharacterized protein</fullName>
    </submittedName>
</protein>
<sequence length="73" mass="8216">MDKSNMFIAGTDEQTKALLLSITGFTVGTFPIRYFGLPLSSKKWSKLECQQLTAKITHRIKNGFWGAMYAQTP</sequence>
<accession>A0ABQ7UQ15</accession>
<proteinExistence type="predicted"/>
<evidence type="ECO:0000256" key="1">
    <source>
        <dbReference type="SAM" id="Phobius"/>
    </source>
</evidence>
<evidence type="ECO:0000313" key="2">
    <source>
        <dbReference type="EMBL" id="KAH0753929.1"/>
    </source>
</evidence>
<feature type="transmembrane region" description="Helical" evidence="1">
    <location>
        <begin position="17"/>
        <end position="36"/>
    </location>
</feature>
<reference evidence="2 3" key="1">
    <citation type="journal article" date="2021" name="bioRxiv">
        <title>Chromosome-scale and haplotype-resolved genome assembly of a tetraploid potato cultivar.</title>
        <authorList>
            <person name="Sun H."/>
            <person name="Jiao W.-B."/>
            <person name="Krause K."/>
            <person name="Campoy J.A."/>
            <person name="Goel M."/>
            <person name="Folz-Donahue K."/>
            <person name="Kukat C."/>
            <person name="Huettel B."/>
            <person name="Schneeberger K."/>
        </authorList>
    </citation>
    <scope>NUCLEOTIDE SEQUENCE [LARGE SCALE GENOMIC DNA]</scope>
    <source>
        <strain evidence="2">SolTubOtavaFocal</strain>
        <tissue evidence="2">Leaves</tissue>
    </source>
</reference>
<organism evidence="2 3">
    <name type="scientific">Solanum tuberosum</name>
    <name type="common">Potato</name>
    <dbReference type="NCBI Taxonomy" id="4113"/>
    <lineage>
        <taxon>Eukaryota</taxon>
        <taxon>Viridiplantae</taxon>
        <taxon>Streptophyta</taxon>
        <taxon>Embryophyta</taxon>
        <taxon>Tracheophyta</taxon>
        <taxon>Spermatophyta</taxon>
        <taxon>Magnoliopsida</taxon>
        <taxon>eudicotyledons</taxon>
        <taxon>Gunneridae</taxon>
        <taxon>Pentapetalae</taxon>
        <taxon>asterids</taxon>
        <taxon>lamiids</taxon>
        <taxon>Solanales</taxon>
        <taxon>Solanaceae</taxon>
        <taxon>Solanoideae</taxon>
        <taxon>Solaneae</taxon>
        <taxon>Solanum</taxon>
    </lineage>
</organism>
<dbReference type="EMBL" id="JAIVGD010000018">
    <property type="protein sequence ID" value="KAH0753929.1"/>
    <property type="molecule type" value="Genomic_DNA"/>
</dbReference>
<dbReference type="Proteomes" id="UP000826656">
    <property type="component" value="Unassembled WGS sequence"/>
</dbReference>
<keyword evidence="1" id="KW-1133">Transmembrane helix</keyword>
<keyword evidence="1" id="KW-0812">Transmembrane</keyword>
<keyword evidence="3" id="KW-1185">Reference proteome</keyword>
<keyword evidence="1" id="KW-0472">Membrane</keyword>
<evidence type="ECO:0000313" key="3">
    <source>
        <dbReference type="Proteomes" id="UP000826656"/>
    </source>
</evidence>
<name>A0ABQ7UQ15_SOLTU</name>